<proteinExistence type="predicted"/>
<dbReference type="EMBL" id="BMAW01050588">
    <property type="protein sequence ID" value="GFS76090.1"/>
    <property type="molecule type" value="Genomic_DNA"/>
</dbReference>
<organism evidence="1 2">
    <name type="scientific">Nephila pilipes</name>
    <name type="common">Giant wood spider</name>
    <name type="synonym">Nephila maculata</name>
    <dbReference type="NCBI Taxonomy" id="299642"/>
    <lineage>
        <taxon>Eukaryota</taxon>
        <taxon>Metazoa</taxon>
        <taxon>Ecdysozoa</taxon>
        <taxon>Arthropoda</taxon>
        <taxon>Chelicerata</taxon>
        <taxon>Arachnida</taxon>
        <taxon>Araneae</taxon>
        <taxon>Araneomorphae</taxon>
        <taxon>Entelegynae</taxon>
        <taxon>Araneoidea</taxon>
        <taxon>Nephilidae</taxon>
        <taxon>Nephila</taxon>
    </lineage>
</organism>
<dbReference type="Proteomes" id="UP000887013">
    <property type="component" value="Unassembled WGS sequence"/>
</dbReference>
<comment type="caution">
    <text evidence="1">The sequence shown here is derived from an EMBL/GenBank/DDBJ whole genome shotgun (WGS) entry which is preliminary data.</text>
</comment>
<reference evidence="1" key="1">
    <citation type="submission" date="2020-08" db="EMBL/GenBank/DDBJ databases">
        <title>Multicomponent nature underlies the extraordinary mechanical properties of spider dragline silk.</title>
        <authorList>
            <person name="Kono N."/>
            <person name="Nakamura H."/>
            <person name="Mori M."/>
            <person name="Yoshida Y."/>
            <person name="Ohtoshi R."/>
            <person name="Malay A.D."/>
            <person name="Moran D.A.P."/>
            <person name="Tomita M."/>
            <person name="Numata K."/>
            <person name="Arakawa K."/>
        </authorList>
    </citation>
    <scope>NUCLEOTIDE SEQUENCE</scope>
</reference>
<dbReference type="AlphaFoldDB" id="A0A8X6MSW9"/>
<evidence type="ECO:0000313" key="1">
    <source>
        <dbReference type="EMBL" id="GFS76090.1"/>
    </source>
</evidence>
<name>A0A8X6MSW9_NEPPI</name>
<protein>
    <submittedName>
        <fullName evidence="1">Uncharacterized protein</fullName>
    </submittedName>
</protein>
<evidence type="ECO:0000313" key="2">
    <source>
        <dbReference type="Proteomes" id="UP000887013"/>
    </source>
</evidence>
<sequence length="134" mass="15157">MTNVTEAVAVPPDSGEIMDTGQLTQEDPSAKCARISKLQKQLECPEIRQIYLKSLINIEEREVQHAVTPSPNAKTLDAERKQLEKDMKLAAGELRSFFARFPNLLEVTYQMSQTSDDFEKLDIFYKGMCPSSNE</sequence>
<keyword evidence="2" id="KW-1185">Reference proteome</keyword>
<gene>
    <name evidence="1" type="ORF">NPIL_315211</name>
</gene>
<accession>A0A8X6MSW9</accession>